<reference evidence="3 4" key="1">
    <citation type="journal article" date="2017" name="Int. J. Syst. Evol. Microbiol.">
        <title>Photobacterium alginatilyticum sp. nov., a marine bacterium isolated from bottom seawater.</title>
        <authorList>
            <person name="Wang X."/>
            <person name="Wang Y."/>
            <person name="Yang X."/>
            <person name="Sun H."/>
            <person name="Li B."/>
            <person name="Zhang X.H."/>
        </authorList>
    </citation>
    <scope>NUCLEOTIDE SEQUENCE [LARGE SCALE GENOMIC DNA]</scope>
    <source>
        <strain evidence="3 4">P03D4</strain>
    </source>
</reference>
<dbReference type="CDD" id="cd01276">
    <property type="entry name" value="PKCI_related"/>
    <property type="match status" value="1"/>
</dbReference>
<dbReference type="PROSITE" id="PS51084">
    <property type="entry name" value="HIT_2"/>
    <property type="match status" value="1"/>
</dbReference>
<evidence type="ECO:0000256" key="1">
    <source>
        <dbReference type="PROSITE-ProRule" id="PRU00464"/>
    </source>
</evidence>
<dbReference type="PRINTS" id="PR00332">
    <property type="entry name" value="HISTRIAD"/>
</dbReference>
<feature type="short sequence motif" description="Histidine triad motif" evidence="1">
    <location>
        <begin position="98"/>
        <end position="102"/>
    </location>
</feature>
<sequence>MMDCIFCKIASKEIPSTLLYEDEQIVAFHDNAPQAPTHILIIPHLHIATINDLEKQHSALIGHMILTATQLAKDLSLAEDGYRLVWNCNRQGGQAVYHIHLHLLGGRNMHWPPG</sequence>
<name>A0ABW9YBJ0_9GAMM</name>
<dbReference type="PANTHER" id="PTHR23089">
    <property type="entry name" value="HISTIDINE TRIAD HIT PROTEIN"/>
    <property type="match status" value="1"/>
</dbReference>
<feature type="domain" description="HIT" evidence="2">
    <location>
        <begin position="5"/>
        <end position="114"/>
    </location>
</feature>
<evidence type="ECO:0000313" key="3">
    <source>
        <dbReference type="EMBL" id="NBI51181.1"/>
    </source>
</evidence>
<dbReference type="InterPro" id="IPR011146">
    <property type="entry name" value="HIT-like"/>
</dbReference>
<accession>A0ABW9YBJ0</accession>
<dbReference type="PROSITE" id="PS00892">
    <property type="entry name" value="HIT_1"/>
    <property type="match status" value="1"/>
</dbReference>
<dbReference type="Pfam" id="PF01230">
    <property type="entry name" value="HIT"/>
    <property type="match status" value="1"/>
</dbReference>
<dbReference type="Proteomes" id="UP000738517">
    <property type="component" value="Unassembled WGS sequence"/>
</dbReference>
<dbReference type="SUPFAM" id="SSF54197">
    <property type="entry name" value="HIT-like"/>
    <property type="match status" value="1"/>
</dbReference>
<keyword evidence="4" id="KW-1185">Reference proteome</keyword>
<dbReference type="InterPro" id="IPR036265">
    <property type="entry name" value="HIT-like_sf"/>
</dbReference>
<dbReference type="InterPro" id="IPR019808">
    <property type="entry name" value="Histidine_triad_CS"/>
</dbReference>
<dbReference type="Gene3D" id="3.30.428.10">
    <property type="entry name" value="HIT-like"/>
    <property type="match status" value="1"/>
</dbReference>
<evidence type="ECO:0000313" key="4">
    <source>
        <dbReference type="Proteomes" id="UP000738517"/>
    </source>
</evidence>
<dbReference type="EMBL" id="RSEJ01000001">
    <property type="protein sequence ID" value="NBI51181.1"/>
    <property type="molecule type" value="Genomic_DNA"/>
</dbReference>
<protein>
    <submittedName>
        <fullName evidence="3">Histidine triad nucleotide-binding protein</fullName>
    </submittedName>
</protein>
<organism evidence="3 4">
    <name type="scientific">Photobacterium alginatilyticum</name>
    <dbReference type="NCBI Taxonomy" id="1775171"/>
    <lineage>
        <taxon>Bacteria</taxon>
        <taxon>Pseudomonadati</taxon>
        <taxon>Pseudomonadota</taxon>
        <taxon>Gammaproteobacteria</taxon>
        <taxon>Vibrionales</taxon>
        <taxon>Vibrionaceae</taxon>
        <taxon>Photobacterium</taxon>
    </lineage>
</organism>
<evidence type="ECO:0000259" key="2">
    <source>
        <dbReference type="PROSITE" id="PS51084"/>
    </source>
</evidence>
<gene>
    <name evidence="3" type="ORF">EIZ48_01120</name>
</gene>
<dbReference type="InterPro" id="IPR001310">
    <property type="entry name" value="Histidine_triad_HIT"/>
</dbReference>
<comment type="caution">
    <text evidence="3">The sequence shown here is derived from an EMBL/GenBank/DDBJ whole genome shotgun (WGS) entry which is preliminary data.</text>
</comment>
<proteinExistence type="predicted"/>